<dbReference type="GO" id="GO:0004521">
    <property type="term" value="F:RNA endonuclease activity"/>
    <property type="evidence" value="ECO:0007669"/>
    <property type="project" value="InterPro"/>
</dbReference>
<keyword evidence="10" id="KW-1185">Reference proteome</keyword>
<dbReference type="InterPro" id="IPR005229">
    <property type="entry name" value="YicC/YloC-like"/>
</dbReference>
<dbReference type="AlphaFoldDB" id="A0A0V8HIP5"/>
<evidence type="ECO:0000313" key="10">
    <source>
        <dbReference type="Proteomes" id="UP000181997"/>
    </source>
</evidence>
<comment type="similarity">
    <text evidence="5">Belongs to the YicC/YloC family.</text>
</comment>
<name>A0A0V8HIP5_9BACI</name>
<gene>
    <name evidence="9" type="ORF">GA0061094_2098</name>
</gene>
<evidence type="ECO:0000313" key="9">
    <source>
        <dbReference type="EMBL" id="SCC04918.1"/>
    </source>
</evidence>
<dbReference type="InterPro" id="IPR013551">
    <property type="entry name" value="YicC-like_C"/>
</dbReference>
<reference evidence="10" key="1">
    <citation type="submission" date="2016-08" db="EMBL/GenBank/DDBJ databases">
        <authorList>
            <person name="Varghese N."/>
            <person name="Submissions Spin"/>
        </authorList>
    </citation>
    <scope>NUCLEOTIDE SEQUENCE [LARGE SCALE GENOMIC DNA]</scope>
    <source>
        <strain evidence="10">SGD-1123</strain>
    </source>
</reference>
<evidence type="ECO:0000256" key="5">
    <source>
        <dbReference type="ARBA" id="ARBA00035648"/>
    </source>
</evidence>
<dbReference type="Pfam" id="PF03755">
    <property type="entry name" value="YicC-like_N"/>
    <property type="match status" value="1"/>
</dbReference>
<keyword evidence="6" id="KW-0175">Coiled coil</keyword>
<feature type="coiled-coil region" evidence="6">
    <location>
        <begin position="112"/>
        <end position="142"/>
    </location>
</feature>
<accession>A0A0V8HIP5</accession>
<sequence>MVVSMTGFGRSNLNSGRHTVTVEMKSVNHRFHECTIRLPRQLMKLEEKIKKQISGFIKRGKVDIFITISGEGLVHRNLRIDWKLIQDYYQLVHEVKDRFSLKGAVELDQILSREEFITIEEMEEENEELEQMVLNAVQLAAKELREMRLKEGETLEVDFHLHLNQFEQKVSELSIISPRVITEYRDRLEKKMMEYSEGAIDESRLMNEVAIMADKSDITEELTRLKSHILYFRSTMGLNEPIGRKLDFLIQEMNREVNTIGSKSNDSSITALVVELKSTLEKLREQVQNVE</sequence>
<dbReference type="RefSeq" id="WP_058298382.1">
    <property type="nucleotide sequence ID" value="NZ_FMAU01000002.1"/>
</dbReference>
<keyword evidence="2" id="KW-0540">Nuclease</keyword>
<feature type="domain" description="Endoribonuclease YicC-like C-terminal" evidence="8">
    <location>
        <begin position="177"/>
        <end position="291"/>
    </location>
</feature>
<protein>
    <submittedName>
        <fullName evidence="9">TIGR00255 family protein</fullName>
    </submittedName>
</protein>
<evidence type="ECO:0000256" key="1">
    <source>
        <dbReference type="ARBA" id="ARBA00001968"/>
    </source>
</evidence>
<dbReference type="OrthoDB" id="9771229at2"/>
<keyword evidence="3" id="KW-0255">Endonuclease</keyword>
<dbReference type="GO" id="GO:0016787">
    <property type="term" value="F:hydrolase activity"/>
    <property type="evidence" value="ECO:0007669"/>
    <property type="project" value="UniProtKB-KW"/>
</dbReference>
<evidence type="ECO:0000259" key="7">
    <source>
        <dbReference type="Pfam" id="PF03755"/>
    </source>
</evidence>
<keyword evidence="4" id="KW-0378">Hydrolase</keyword>
<dbReference type="PANTHER" id="PTHR30636">
    <property type="entry name" value="UPF0701 PROTEIN YICC"/>
    <property type="match status" value="1"/>
</dbReference>
<dbReference type="InterPro" id="IPR013527">
    <property type="entry name" value="YicC-like_N"/>
</dbReference>
<evidence type="ECO:0000259" key="8">
    <source>
        <dbReference type="Pfam" id="PF08340"/>
    </source>
</evidence>
<evidence type="ECO:0000256" key="4">
    <source>
        <dbReference type="ARBA" id="ARBA00022801"/>
    </source>
</evidence>
<organism evidence="9 10">
    <name type="scientific">[Bacillus] enclensis</name>
    <dbReference type="NCBI Taxonomy" id="1402860"/>
    <lineage>
        <taxon>Bacteria</taxon>
        <taxon>Bacillati</taxon>
        <taxon>Bacillota</taxon>
        <taxon>Bacilli</taxon>
        <taxon>Bacillales</taxon>
        <taxon>Bacillaceae</taxon>
        <taxon>Rossellomorea</taxon>
    </lineage>
</organism>
<evidence type="ECO:0000256" key="3">
    <source>
        <dbReference type="ARBA" id="ARBA00022759"/>
    </source>
</evidence>
<evidence type="ECO:0000256" key="6">
    <source>
        <dbReference type="SAM" id="Coils"/>
    </source>
</evidence>
<evidence type="ECO:0000256" key="2">
    <source>
        <dbReference type="ARBA" id="ARBA00022722"/>
    </source>
</evidence>
<dbReference type="Pfam" id="PF08340">
    <property type="entry name" value="YicC-like_C"/>
    <property type="match status" value="1"/>
</dbReference>
<comment type="cofactor">
    <cofactor evidence="1">
        <name>a divalent metal cation</name>
        <dbReference type="ChEBI" id="CHEBI:60240"/>
    </cofactor>
</comment>
<dbReference type="Proteomes" id="UP000181997">
    <property type="component" value="Unassembled WGS sequence"/>
</dbReference>
<dbReference type="PANTHER" id="PTHR30636:SF3">
    <property type="entry name" value="UPF0701 PROTEIN YICC"/>
    <property type="match status" value="1"/>
</dbReference>
<dbReference type="EMBL" id="FMAU01000002">
    <property type="protein sequence ID" value="SCC04918.1"/>
    <property type="molecule type" value="Genomic_DNA"/>
</dbReference>
<feature type="domain" description="Endoribonuclease YicC-like N-terminal" evidence="7">
    <location>
        <begin position="3"/>
        <end position="156"/>
    </location>
</feature>
<dbReference type="NCBIfam" id="TIGR00255">
    <property type="entry name" value="YicC/YloC family endoribonuclease"/>
    <property type="match status" value="1"/>
</dbReference>
<proteinExistence type="inferred from homology"/>